<reference evidence="2" key="1">
    <citation type="submission" date="2021-03" db="EMBL/GenBank/DDBJ databases">
        <title>Agromyces archimandritus sp. nov., isolated from the cockroach Archimandrita tessellata.</title>
        <authorList>
            <person name="Guzman J."/>
            <person name="Ortuzar M."/>
            <person name="Poehlein A."/>
            <person name="Daniel R."/>
            <person name="Trujillo M."/>
            <person name="Vilcinskas A."/>
        </authorList>
    </citation>
    <scope>NUCLEOTIDE SEQUENCE</scope>
    <source>
        <strain evidence="2">G127AT</strain>
    </source>
</reference>
<dbReference type="InterPro" id="IPR000073">
    <property type="entry name" value="AB_hydrolase_1"/>
</dbReference>
<dbReference type="InterPro" id="IPR050228">
    <property type="entry name" value="Carboxylesterase_BioH"/>
</dbReference>
<evidence type="ECO:0000259" key="1">
    <source>
        <dbReference type="Pfam" id="PF12697"/>
    </source>
</evidence>
<keyword evidence="3" id="KW-1185">Reference proteome</keyword>
<name>A0A975IPY1_9MICO</name>
<dbReference type="SUPFAM" id="SSF53474">
    <property type="entry name" value="alpha/beta-Hydrolases"/>
    <property type="match status" value="1"/>
</dbReference>
<dbReference type="Gene3D" id="3.40.50.1820">
    <property type="entry name" value="alpha/beta hydrolase"/>
    <property type="match status" value="1"/>
</dbReference>
<dbReference type="Pfam" id="PF12697">
    <property type="entry name" value="Abhydrolase_6"/>
    <property type="match status" value="1"/>
</dbReference>
<dbReference type="EMBL" id="CP071696">
    <property type="protein sequence ID" value="QTX06082.1"/>
    <property type="molecule type" value="Genomic_DNA"/>
</dbReference>
<feature type="domain" description="AB hydrolase-1" evidence="1">
    <location>
        <begin position="5"/>
        <end position="228"/>
    </location>
</feature>
<proteinExistence type="predicted"/>
<protein>
    <submittedName>
        <fullName evidence="2">Alpha/beta hydrolase</fullName>
    </submittedName>
</protein>
<dbReference type="Proteomes" id="UP000671914">
    <property type="component" value="Chromosome"/>
</dbReference>
<keyword evidence="2" id="KW-0378">Hydrolase</keyword>
<dbReference type="InterPro" id="IPR029058">
    <property type="entry name" value="AB_hydrolase_fold"/>
</dbReference>
<dbReference type="PANTHER" id="PTHR43194">
    <property type="entry name" value="HYDROLASE ALPHA/BETA FOLD FAMILY"/>
    <property type="match status" value="1"/>
</dbReference>
<dbReference type="AlphaFoldDB" id="A0A975IPY1"/>
<sequence>MRTRVVFVHGIRTSATMWRGQLAALDRHGVDARAVDLPGHGARLGEEFTIDAAMDAVGAAVSAAHGDDRAPVLLVGLSLGGYLAMEYAGREPASIDGLVAAACGTLPRGGGLAAYRAAAGLVHRLPDHGLALNRRMAGLFLPPAAAVDIEAGGVALEVMSPALTAVGGLDPLASLARYPGPVWFVNGALDHFRADERTLLRAAADARLVIVPGATHLVSLTHPEAFTDTVLGAVAEVERRAALR</sequence>
<evidence type="ECO:0000313" key="3">
    <source>
        <dbReference type="Proteomes" id="UP000671914"/>
    </source>
</evidence>
<organism evidence="2 3">
    <name type="scientific">Agromyces archimandritae</name>
    <dbReference type="NCBI Taxonomy" id="2781962"/>
    <lineage>
        <taxon>Bacteria</taxon>
        <taxon>Bacillati</taxon>
        <taxon>Actinomycetota</taxon>
        <taxon>Actinomycetes</taxon>
        <taxon>Micrococcales</taxon>
        <taxon>Microbacteriaceae</taxon>
        <taxon>Agromyces</taxon>
    </lineage>
</organism>
<dbReference type="PANTHER" id="PTHR43194:SF2">
    <property type="entry name" value="PEROXISOMAL MEMBRANE PROTEIN LPX1"/>
    <property type="match status" value="1"/>
</dbReference>
<evidence type="ECO:0000313" key="2">
    <source>
        <dbReference type="EMBL" id="QTX06082.1"/>
    </source>
</evidence>
<dbReference type="GO" id="GO:0016787">
    <property type="term" value="F:hydrolase activity"/>
    <property type="evidence" value="ECO:0007669"/>
    <property type="project" value="UniProtKB-KW"/>
</dbReference>
<accession>A0A975IPY1</accession>
<dbReference type="KEGG" id="aarc:G127AT_01010"/>
<gene>
    <name evidence="2" type="ORF">G127AT_01010</name>
</gene>